<protein>
    <submittedName>
        <fullName evidence="4">Uncharacterized protein</fullName>
    </submittedName>
</protein>
<evidence type="ECO:0000313" key="5">
    <source>
        <dbReference type="Proteomes" id="UP000251314"/>
    </source>
</evidence>
<dbReference type="EMBL" id="RCMK01000318">
    <property type="protein sequence ID" value="KAG2936899.1"/>
    <property type="molecule type" value="Genomic_DNA"/>
</dbReference>
<name>A0A329S8Q3_9STRA</name>
<keyword evidence="5" id="KW-1185">Reference proteome</keyword>
<comment type="caution">
    <text evidence="4">The sequence shown here is derived from an EMBL/GenBank/DDBJ whole genome shotgun (WGS) entry which is preliminary data.</text>
</comment>
<gene>
    <name evidence="4" type="ORF">PC110_g10713</name>
    <name evidence="1" type="ORF">PC115_g10452</name>
    <name evidence="2" type="ORF">PC117_g11933</name>
    <name evidence="3" type="ORF">PC129_g10787</name>
</gene>
<dbReference type="VEuPathDB" id="FungiDB:PC110_g10713"/>
<dbReference type="Proteomes" id="UP000760860">
    <property type="component" value="Unassembled WGS sequence"/>
</dbReference>
<organism evidence="4 5">
    <name type="scientific">Phytophthora cactorum</name>
    <dbReference type="NCBI Taxonomy" id="29920"/>
    <lineage>
        <taxon>Eukaryota</taxon>
        <taxon>Sar</taxon>
        <taxon>Stramenopiles</taxon>
        <taxon>Oomycota</taxon>
        <taxon>Peronosporomycetes</taxon>
        <taxon>Peronosporales</taxon>
        <taxon>Peronosporaceae</taxon>
        <taxon>Phytophthora</taxon>
    </lineage>
</organism>
<dbReference type="AlphaFoldDB" id="A0A329S8Q3"/>
<dbReference type="Proteomes" id="UP000774804">
    <property type="component" value="Unassembled WGS sequence"/>
</dbReference>
<dbReference type="Proteomes" id="UP000736787">
    <property type="component" value="Unassembled WGS sequence"/>
</dbReference>
<dbReference type="Proteomes" id="UP000251314">
    <property type="component" value="Unassembled WGS sequence"/>
</dbReference>
<reference evidence="4 5" key="1">
    <citation type="submission" date="2018-01" db="EMBL/GenBank/DDBJ databases">
        <title>Draft genome of the strawberry crown rot pathogen Phytophthora cactorum.</title>
        <authorList>
            <person name="Armitage A.D."/>
            <person name="Lysoe E."/>
            <person name="Nellist C.F."/>
            <person name="Harrison R.J."/>
            <person name="Brurberg M.B."/>
        </authorList>
    </citation>
    <scope>NUCLEOTIDE SEQUENCE [LARGE SCALE GENOMIC DNA]</scope>
    <source>
        <strain evidence="4 5">10300</strain>
    </source>
</reference>
<dbReference type="EMBL" id="RCMV01000364">
    <property type="protein sequence ID" value="KAG3218402.1"/>
    <property type="molecule type" value="Genomic_DNA"/>
</dbReference>
<dbReference type="OrthoDB" id="124962at2759"/>
<evidence type="ECO:0000313" key="1">
    <source>
        <dbReference type="EMBL" id="KAG2918396.1"/>
    </source>
</evidence>
<sequence length="765" mass="87001">MPDAVMEQRWGFLSPWCNVLLYHIHYRALEDDNDGDVWSALQVILPTRTDIYGEYKDDGTFQIEFQNTIEALALLAAVARVDYHAYKYLLTNHCGVDVGKIENFEDKIQVHFVLLMEHHAETDLVQLCGVAQRRAISAGYFNSLQRIAAMDCHLKPDKPGFDIEIPVRVFFSSTTVFKANTGPVEILLSIQNAERLIHEEWESYNWSLENQPVDSGQLRCTFVLEPMIGDLGGLGCGTEIAETMAKFVGENVWFSQVSMRAEMDPQREERATLMPFRQTMAVVFDATQRSQELANTRYCSSFVAYHTTSPLQMGRVSMRCDSTLRPSEFESMFSAIVLTKTTRKLTLQMHRNFDNRSDRRDWWKWLAYGCFSERARTHSALESLVLTDIDSMDVADMKDFSAVLSSEHPEEFLFGSPHGAVIERDMALKKGALVQWLLTNKGQPQIGSYPVKFSAVVPYLRTFSDDGKSELVNVMIPGFGRCLVKRTDLVDQQKPQLNTCTYGVKSVTLKFAERSLLNARGGLSRLLAAIGSSLMFLTIDGPGDELYEKVILKHCPNLLELSLRKGWVAVRLNFSEFHARRQSVPKLRFQWHDICGLAADLSKVHDPFTKCVRRLTVNLTNLEVFGYSNWVRYGPALNSYLDALLQMLDVNQTLEYLEVTVPPECHNYRDSFRIHHLRVVNRGRKLSMRTKAAFLSATCISSGVRSSSFKSGKAMKGEHSFSSRPTQCYLDRRVISNIFGFATSPVYRQVYFREKINDDTTSGLC</sequence>
<dbReference type="EMBL" id="RCMI01000309">
    <property type="protein sequence ID" value="KAG2918396.1"/>
    <property type="molecule type" value="Genomic_DNA"/>
</dbReference>
<dbReference type="EMBL" id="MJFZ01000256">
    <property type="protein sequence ID" value="RAW32960.1"/>
    <property type="molecule type" value="Genomic_DNA"/>
</dbReference>
<evidence type="ECO:0000313" key="4">
    <source>
        <dbReference type="EMBL" id="RAW32960.1"/>
    </source>
</evidence>
<evidence type="ECO:0000313" key="2">
    <source>
        <dbReference type="EMBL" id="KAG2936899.1"/>
    </source>
</evidence>
<accession>A0A329S8Q3</accession>
<reference evidence="3" key="2">
    <citation type="submission" date="2018-05" db="EMBL/GenBank/DDBJ databases">
        <title>Effector identification in a new, highly contiguous assembly of the strawberry crown rot pathogen Phytophthora cactorum.</title>
        <authorList>
            <person name="Armitage A.D."/>
            <person name="Nellist C.F."/>
            <person name="Bates H."/>
            <person name="Vickerstaff R.J."/>
            <person name="Harrison R.J."/>
        </authorList>
    </citation>
    <scope>NUCLEOTIDE SEQUENCE</scope>
    <source>
        <strain evidence="1">4032</strain>
        <strain evidence="2">4040</strain>
        <strain evidence="3">P421</strain>
    </source>
</reference>
<proteinExistence type="predicted"/>
<evidence type="ECO:0000313" key="3">
    <source>
        <dbReference type="EMBL" id="KAG3218402.1"/>
    </source>
</evidence>